<dbReference type="EMBL" id="JASCZI010033980">
    <property type="protein sequence ID" value="MED6129150.1"/>
    <property type="molecule type" value="Genomic_DNA"/>
</dbReference>
<comment type="caution">
    <text evidence="2">The sequence shown here is derived from an EMBL/GenBank/DDBJ whole genome shotgun (WGS) entry which is preliminary data.</text>
</comment>
<name>A0ABU6RYY5_9FABA</name>
<feature type="region of interest" description="Disordered" evidence="1">
    <location>
        <begin position="1"/>
        <end position="31"/>
    </location>
</feature>
<accession>A0ABU6RYY5</accession>
<gene>
    <name evidence="2" type="ORF">PIB30_105093</name>
</gene>
<keyword evidence="3" id="KW-1185">Reference proteome</keyword>
<evidence type="ECO:0000313" key="2">
    <source>
        <dbReference type="EMBL" id="MED6129150.1"/>
    </source>
</evidence>
<organism evidence="2 3">
    <name type="scientific">Stylosanthes scabra</name>
    <dbReference type="NCBI Taxonomy" id="79078"/>
    <lineage>
        <taxon>Eukaryota</taxon>
        <taxon>Viridiplantae</taxon>
        <taxon>Streptophyta</taxon>
        <taxon>Embryophyta</taxon>
        <taxon>Tracheophyta</taxon>
        <taxon>Spermatophyta</taxon>
        <taxon>Magnoliopsida</taxon>
        <taxon>eudicotyledons</taxon>
        <taxon>Gunneridae</taxon>
        <taxon>Pentapetalae</taxon>
        <taxon>rosids</taxon>
        <taxon>fabids</taxon>
        <taxon>Fabales</taxon>
        <taxon>Fabaceae</taxon>
        <taxon>Papilionoideae</taxon>
        <taxon>50 kb inversion clade</taxon>
        <taxon>dalbergioids sensu lato</taxon>
        <taxon>Dalbergieae</taxon>
        <taxon>Pterocarpus clade</taxon>
        <taxon>Stylosanthes</taxon>
    </lineage>
</organism>
<feature type="non-terminal residue" evidence="2">
    <location>
        <position position="1"/>
    </location>
</feature>
<reference evidence="2 3" key="1">
    <citation type="journal article" date="2023" name="Plants (Basel)">
        <title>Bridging the Gap: Combining Genomics and Transcriptomics Approaches to Understand Stylosanthes scabra, an Orphan Legume from the Brazilian Caatinga.</title>
        <authorList>
            <person name="Ferreira-Neto J.R.C."/>
            <person name="da Silva M.D."/>
            <person name="Binneck E."/>
            <person name="de Melo N.F."/>
            <person name="da Silva R.H."/>
            <person name="de Melo A.L.T.M."/>
            <person name="Pandolfi V."/>
            <person name="Bustamante F.O."/>
            <person name="Brasileiro-Vidal A.C."/>
            <person name="Benko-Iseppon A.M."/>
        </authorList>
    </citation>
    <scope>NUCLEOTIDE SEQUENCE [LARGE SCALE GENOMIC DNA]</scope>
    <source>
        <tissue evidence="2">Leaves</tissue>
    </source>
</reference>
<dbReference type="Proteomes" id="UP001341840">
    <property type="component" value="Unassembled WGS sequence"/>
</dbReference>
<proteinExistence type="predicted"/>
<evidence type="ECO:0000313" key="3">
    <source>
        <dbReference type="Proteomes" id="UP001341840"/>
    </source>
</evidence>
<evidence type="ECO:0000256" key="1">
    <source>
        <dbReference type="SAM" id="MobiDB-lite"/>
    </source>
</evidence>
<sequence length="61" mass="6799">AEPTKPRLSHVLAEAQPKRGPNVRNQGQAPPIQGHVWTKFRLGPNVTHKPQAQVATLFLRQ</sequence>
<protein>
    <submittedName>
        <fullName evidence="2">Uncharacterized protein</fullName>
    </submittedName>
</protein>